<dbReference type="EMBL" id="JACEFG010000001">
    <property type="protein sequence ID" value="MBA2174165.1"/>
    <property type="molecule type" value="Genomic_DNA"/>
</dbReference>
<dbReference type="AlphaFoldDB" id="A0A838CQZ5"/>
<name>A0A838CQZ5_9BACI</name>
<dbReference type="RefSeq" id="WP_181471178.1">
    <property type="nucleotide sequence ID" value="NZ_JACEFG010000001.1"/>
</dbReference>
<protein>
    <submittedName>
        <fullName evidence="1">Uncharacterized protein</fullName>
    </submittedName>
</protein>
<accession>A0A838CQZ5</accession>
<evidence type="ECO:0000313" key="1">
    <source>
        <dbReference type="EMBL" id="MBA2174165.1"/>
    </source>
</evidence>
<proteinExistence type="predicted"/>
<gene>
    <name evidence="1" type="ORF">H0266_04530</name>
</gene>
<organism evidence="1 2">
    <name type="scientific">Halobacillus locisalis</name>
    <dbReference type="NCBI Taxonomy" id="220753"/>
    <lineage>
        <taxon>Bacteria</taxon>
        <taxon>Bacillati</taxon>
        <taxon>Bacillota</taxon>
        <taxon>Bacilli</taxon>
        <taxon>Bacillales</taxon>
        <taxon>Bacillaceae</taxon>
        <taxon>Halobacillus</taxon>
    </lineage>
</organism>
<reference evidence="1 2" key="1">
    <citation type="journal article" date="2004" name="Extremophiles">
        <title>Halobacillus locisalis sp. nov., a halophilic bacterium isolated from a marine solar saltern of the Yellow Sea in Korea.</title>
        <authorList>
            <person name="Yoon J.H."/>
            <person name="Kang K.H."/>
            <person name="Oh T.K."/>
            <person name="Park Y.H."/>
        </authorList>
    </citation>
    <scope>NUCLEOTIDE SEQUENCE [LARGE SCALE GENOMIC DNA]</scope>
    <source>
        <strain evidence="1 2">KCTC 3788</strain>
    </source>
</reference>
<evidence type="ECO:0000313" key="2">
    <source>
        <dbReference type="Proteomes" id="UP000571017"/>
    </source>
</evidence>
<sequence length="126" mass="14752">MNEFVLTDRMKVVMERLHRRTEVVTPMFLFHEIYQEGTGICAEVKWLIDGHVNTDWSKHLIDNEREVWRVEGVLIDSPTLAIFEEARSHMQRYGQLQVQEGHVISALLGEPIEFYEKTCKAKVIPL</sequence>
<dbReference type="Proteomes" id="UP000571017">
    <property type="component" value="Unassembled WGS sequence"/>
</dbReference>
<comment type="caution">
    <text evidence="1">The sequence shown here is derived from an EMBL/GenBank/DDBJ whole genome shotgun (WGS) entry which is preliminary data.</text>
</comment>
<keyword evidence="2" id="KW-1185">Reference proteome</keyword>